<feature type="region of interest" description="Disordered" evidence="1">
    <location>
        <begin position="27"/>
        <end position="75"/>
    </location>
</feature>
<evidence type="ECO:0000313" key="2">
    <source>
        <dbReference type="EMBL" id="KAK4429134.1"/>
    </source>
</evidence>
<reference evidence="2" key="2">
    <citation type="journal article" date="2024" name="Plant">
        <title>Genomic evolution and insights into agronomic trait innovations of Sesamum species.</title>
        <authorList>
            <person name="Miao H."/>
            <person name="Wang L."/>
            <person name="Qu L."/>
            <person name="Liu H."/>
            <person name="Sun Y."/>
            <person name="Le M."/>
            <person name="Wang Q."/>
            <person name="Wei S."/>
            <person name="Zheng Y."/>
            <person name="Lin W."/>
            <person name="Duan Y."/>
            <person name="Cao H."/>
            <person name="Xiong S."/>
            <person name="Wang X."/>
            <person name="Wei L."/>
            <person name="Li C."/>
            <person name="Ma Q."/>
            <person name="Ju M."/>
            <person name="Zhao R."/>
            <person name="Li G."/>
            <person name="Mu C."/>
            <person name="Tian Q."/>
            <person name="Mei H."/>
            <person name="Zhang T."/>
            <person name="Gao T."/>
            <person name="Zhang H."/>
        </authorList>
    </citation>
    <scope>NUCLEOTIDE SEQUENCE</scope>
    <source>
        <strain evidence="2">3651</strain>
    </source>
</reference>
<feature type="compositionally biased region" description="Basic and acidic residues" evidence="1">
    <location>
        <begin position="131"/>
        <end position="151"/>
    </location>
</feature>
<feature type="compositionally biased region" description="Polar residues" evidence="1">
    <location>
        <begin position="31"/>
        <end position="43"/>
    </location>
</feature>
<keyword evidence="3" id="KW-1185">Reference proteome</keyword>
<sequence>MSIPLTGFSIPYRDLAKPCKLQSLEVRTRPTRNQRLPWSSPSHRSSDNRRPRLSSSVKRRTLPKVLDGPLHRNPDMSIVEISPARSTTERPRRPQIALAIPRNLAKKTPTNRGTFLDPQAGERVRVMENTRKTQTRKLTEAESEIREQEKARKTRTATNHHQSTKNARSKEALASTGNCPQKRLVSWEVAAKPHAQGFGDNLLEISKTLTLNLSCRENVNPHEERTQI</sequence>
<evidence type="ECO:0000313" key="3">
    <source>
        <dbReference type="Proteomes" id="UP001293254"/>
    </source>
</evidence>
<evidence type="ECO:0000256" key="1">
    <source>
        <dbReference type="SAM" id="MobiDB-lite"/>
    </source>
</evidence>
<comment type="caution">
    <text evidence="2">The sequence shown here is derived from an EMBL/GenBank/DDBJ whole genome shotgun (WGS) entry which is preliminary data.</text>
</comment>
<organism evidence="2 3">
    <name type="scientific">Sesamum alatum</name>
    <dbReference type="NCBI Taxonomy" id="300844"/>
    <lineage>
        <taxon>Eukaryota</taxon>
        <taxon>Viridiplantae</taxon>
        <taxon>Streptophyta</taxon>
        <taxon>Embryophyta</taxon>
        <taxon>Tracheophyta</taxon>
        <taxon>Spermatophyta</taxon>
        <taxon>Magnoliopsida</taxon>
        <taxon>eudicotyledons</taxon>
        <taxon>Gunneridae</taxon>
        <taxon>Pentapetalae</taxon>
        <taxon>asterids</taxon>
        <taxon>lamiids</taxon>
        <taxon>Lamiales</taxon>
        <taxon>Pedaliaceae</taxon>
        <taxon>Sesamum</taxon>
    </lineage>
</organism>
<feature type="compositionally biased region" description="Polar residues" evidence="1">
    <location>
        <begin position="156"/>
        <end position="166"/>
    </location>
</feature>
<protein>
    <submittedName>
        <fullName evidence="2">Uncharacterized protein</fullName>
    </submittedName>
</protein>
<gene>
    <name evidence="2" type="ORF">Salat_1213600</name>
</gene>
<name>A0AAE1YFD5_9LAMI</name>
<dbReference type="AlphaFoldDB" id="A0AAE1YFD5"/>
<proteinExistence type="predicted"/>
<feature type="region of interest" description="Disordered" evidence="1">
    <location>
        <begin position="131"/>
        <end position="178"/>
    </location>
</feature>
<dbReference type="Proteomes" id="UP001293254">
    <property type="component" value="Unassembled WGS sequence"/>
</dbReference>
<dbReference type="EMBL" id="JACGWO010000004">
    <property type="protein sequence ID" value="KAK4429134.1"/>
    <property type="molecule type" value="Genomic_DNA"/>
</dbReference>
<accession>A0AAE1YFD5</accession>
<reference evidence="2" key="1">
    <citation type="submission" date="2020-06" db="EMBL/GenBank/DDBJ databases">
        <authorList>
            <person name="Li T."/>
            <person name="Hu X."/>
            <person name="Zhang T."/>
            <person name="Song X."/>
            <person name="Zhang H."/>
            <person name="Dai N."/>
            <person name="Sheng W."/>
            <person name="Hou X."/>
            <person name="Wei L."/>
        </authorList>
    </citation>
    <scope>NUCLEOTIDE SEQUENCE</scope>
    <source>
        <strain evidence="2">3651</strain>
        <tissue evidence="2">Leaf</tissue>
    </source>
</reference>